<organism evidence="2 3">
    <name type="scientific">Ancylostoma ceylanicum</name>
    <dbReference type="NCBI Taxonomy" id="53326"/>
    <lineage>
        <taxon>Eukaryota</taxon>
        <taxon>Metazoa</taxon>
        <taxon>Ecdysozoa</taxon>
        <taxon>Nematoda</taxon>
        <taxon>Chromadorea</taxon>
        <taxon>Rhabditida</taxon>
        <taxon>Rhabditina</taxon>
        <taxon>Rhabditomorpha</taxon>
        <taxon>Strongyloidea</taxon>
        <taxon>Ancylostomatidae</taxon>
        <taxon>Ancylostomatinae</taxon>
        <taxon>Ancylostoma</taxon>
    </lineage>
</organism>
<accession>A0A016TS79</accession>
<evidence type="ECO:0000256" key="1">
    <source>
        <dbReference type="SAM" id="Phobius"/>
    </source>
</evidence>
<sequence length="110" mass="13674">MRILLQFTPRRHNVRYVTYLVSDCYREIHDFDLFPGGMRQEMTYFIDFTHSRVEFIVRYGFQFDIAILFEVIGLFYFNDDIMWWHYPLINRDRLFLKSRKLLDFVVMQIL</sequence>
<dbReference type="EMBL" id="JARK01001417">
    <property type="protein sequence ID" value="EYC05620.1"/>
    <property type="molecule type" value="Genomic_DNA"/>
</dbReference>
<name>A0A016TS79_9BILA</name>
<keyword evidence="1" id="KW-0472">Membrane</keyword>
<protein>
    <submittedName>
        <fullName evidence="2">Uncharacterized protein</fullName>
    </submittedName>
</protein>
<comment type="caution">
    <text evidence="2">The sequence shown here is derived from an EMBL/GenBank/DDBJ whole genome shotgun (WGS) entry which is preliminary data.</text>
</comment>
<dbReference type="AlphaFoldDB" id="A0A016TS79"/>
<gene>
    <name evidence="2" type="primary">Acey_s0081.g1481</name>
    <name evidence="2" type="ORF">Y032_0081g1481</name>
</gene>
<evidence type="ECO:0000313" key="3">
    <source>
        <dbReference type="Proteomes" id="UP000024635"/>
    </source>
</evidence>
<reference evidence="3" key="1">
    <citation type="journal article" date="2015" name="Nat. Genet.">
        <title>The genome and transcriptome of the zoonotic hookworm Ancylostoma ceylanicum identify infection-specific gene families.</title>
        <authorList>
            <person name="Schwarz E.M."/>
            <person name="Hu Y."/>
            <person name="Antoshechkin I."/>
            <person name="Miller M.M."/>
            <person name="Sternberg P.W."/>
            <person name="Aroian R.V."/>
        </authorList>
    </citation>
    <scope>NUCLEOTIDE SEQUENCE</scope>
    <source>
        <strain evidence="3">HY135</strain>
    </source>
</reference>
<dbReference type="Proteomes" id="UP000024635">
    <property type="component" value="Unassembled WGS sequence"/>
</dbReference>
<keyword evidence="3" id="KW-1185">Reference proteome</keyword>
<keyword evidence="1" id="KW-1133">Transmembrane helix</keyword>
<keyword evidence="1" id="KW-0812">Transmembrane</keyword>
<feature type="transmembrane region" description="Helical" evidence="1">
    <location>
        <begin position="59"/>
        <end position="77"/>
    </location>
</feature>
<evidence type="ECO:0000313" key="2">
    <source>
        <dbReference type="EMBL" id="EYC05620.1"/>
    </source>
</evidence>
<proteinExistence type="predicted"/>